<dbReference type="NCBIfam" id="TIGR00026">
    <property type="entry name" value="hi_GC_TIGR00026"/>
    <property type="match status" value="1"/>
</dbReference>
<dbReference type="SUPFAM" id="SSF50475">
    <property type="entry name" value="FMN-binding split barrel"/>
    <property type="match status" value="1"/>
</dbReference>
<dbReference type="Proteomes" id="UP000230161">
    <property type="component" value="Unassembled WGS sequence"/>
</dbReference>
<evidence type="ECO:0000313" key="3">
    <source>
        <dbReference type="EMBL" id="PJJ55277.1"/>
    </source>
</evidence>
<reference evidence="3 4" key="1">
    <citation type="submission" date="2017-11" db="EMBL/GenBank/DDBJ databases">
        <title>Genomic Encyclopedia of Archaeal and Bacterial Type Strains, Phase II (KMG-II): From Individual Species to Whole Genera.</title>
        <authorList>
            <person name="Goeker M."/>
        </authorList>
    </citation>
    <scope>NUCLEOTIDE SEQUENCE [LARGE SCALE GENOMIC DNA]</scope>
    <source>
        <strain evidence="3 4">DSM 25625</strain>
    </source>
</reference>
<dbReference type="PANTHER" id="PTHR39428:SF1">
    <property type="entry name" value="F420H(2)-DEPENDENT QUINONE REDUCTASE RV1261C"/>
    <property type="match status" value="1"/>
</dbReference>
<organism evidence="3 4">
    <name type="scientific">Compostimonas suwonensis</name>
    <dbReference type="NCBI Taxonomy" id="1048394"/>
    <lineage>
        <taxon>Bacteria</taxon>
        <taxon>Bacillati</taxon>
        <taxon>Actinomycetota</taxon>
        <taxon>Actinomycetes</taxon>
        <taxon>Micrococcales</taxon>
        <taxon>Microbacteriaceae</taxon>
        <taxon>Compostimonas</taxon>
    </lineage>
</organism>
<dbReference type="Gene3D" id="2.30.110.10">
    <property type="entry name" value="Electron Transport, Fmn-binding Protein, Chain A"/>
    <property type="match status" value="1"/>
</dbReference>
<dbReference type="InterPro" id="IPR012349">
    <property type="entry name" value="Split_barrel_FMN-bd"/>
</dbReference>
<name>A0A2M9BBF7_9MICO</name>
<dbReference type="GO" id="GO:0016491">
    <property type="term" value="F:oxidoreductase activity"/>
    <property type="evidence" value="ECO:0007669"/>
    <property type="project" value="InterPro"/>
</dbReference>
<dbReference type="RefSeq" id="WP_211294581.1">
    <property type="nucleotide sequence ID" value="NZ_PGFB01000006.1"/>
</dbReference>
<comment type="caution">
    <text evidence="3">The sequence shown here is derived from an EMBL/GenBank/DDBJ whole genome shotgun (WGS) entry which is preliminary data.</text>
</comment>
<evidence type="ECO:0000313" key="4">
    <source>
        <dbReference type="Proteomes" id="UP000230161"/>
    </source>
</evidence>
<evidence type="ECO:0000256" key="1">
    <source>
        <dbReference type="ARBA" id="ARBA00008710"/>
    </source>
</evidence>
<dbReference type="EMBL" id="PGFB01000006">
    <property type="protein sequence ID" value="PJJ55277.1"/>
    <property type="molecule type" value="Genomic_DNA"/>
</dbReference>
<comment type="similarity">
    <text evidence="1">Belongs to the F420H(2)-dependent quinone reductase family.</text>
</comment>
<dbReference type="GO" id="GO:0005886">
    <property type="term" value="C:plasma membrane"/>
    <property type="evidence" value="ECO:0007669"/>
    <property type="project" value="TreeGrafter"/>
</dbReference>
<keyword evidence="4" id="KW-1185">Reference proteome</keyword>
<accession>A0A2M9BBF7</accession>
<dbReference type="InterPro" id="IPR004378">
    <property type="entry name" value="F420H2_quin_Rdtase"/>
</dbReference>
<proteinExistence type="inferred from homology"/>
<dbReference type="AlphaFoldDB" id="A0A2M9BBF7"/>
<comment type="catalytic activity">
    <reaction evidence="2">
        <text>oxidized coenzyme F420-(gamma-L-Glu)(n) + a quinol + H(+) = reduced coenzyme F420-(gamma-L-Glu)(n) + a quinone</text>
        <dbReference type="Rhea" id="RHEA:39663"/>
        <dbReference type="Rhea" id="RHEA-COMP:12939"/>
        <dbReference type="Rhea" id="RHEA-COMP:14378"/>
        <dbReference type="ChEBI" id="CHEBI:15378"/>
        <dbReference type="ChEBI" id="CHEBI:24646"/>
        <dbReference type="ChEBI" id="CHEBI:132124"/>
        <dbReference type="ChEBI" id="CHEBI:133980"/>
        <dbReference type="ChEBI" id="CHEBI:139511"/>
    </reaction>
</comment>
<dbReference type="PANTHER" id="PTHR39428">
    <property type="entry name" value="F420H(2)-DEPENDENT QUINONE REDUCTASE RV1261C"/>
    <property type="match status" value="1"/>
</dbReference>
<gene>
    <name evidence="3" type="ORF">CLV54_3166</name>
</gene>
<dbReference type="Pfam" id="PF04075">
    <property type="entry name" value="F420H2_quin_red"/>
    <property type="match status" value="1"/>
</dbReference>
<sequence>MDIKATNARVIEQFRAGEPVEGMHRDRLALLTTVGSRSGLPRTTPMMVNRDGERMLLVASNMGAPRDPDWYNNLVAEPHVTIEVDDPEPDTRYDAVAAPATGEEYERLWARLTTEYPFFLDHAASSKRRIPIVIVTPV</sequence>
<dbReference type="GO" id="GO:0070967">
    <property type="term" value="F:coenzyme F420 binding"/>
    <property type="evidence" value="ECO:0007669"/>
    <property type="project" value="TreeGrafter"/>
</dbReference>
<protein>
    <submittedName>
        <fullName evidence="3">Deazaflavin-dependent oxidoreductase (Nitroreductase family)</fullName>
    </submittedName>
</protein>
<evidence type="ECO:0000256" key="2">
    <source>
        <dbReference type="ARBA" id="ARBA00049106"/>
    </source>
</evidence>